<gene>
    <name evidence="1" type="ORF">L21TH_1700</name>
</gene>
<evidence type="ECO:0000313" key="1">
    <source>
        <dbReference type="EMBL" id="EOD00226.1"/>
    </source>
</evidence>
<organism evidence="1 2">
    <name type="scientific">Caldisalinibacter kiritimatiensis</name>
    <dbReference type="NCBI Taxonomy" id="1304284"/>
    <lineage>
        <taxon>Bacteria</taxon>
        <taxon>Bacillati</taxon>
        <taxon>Bacillota</taxon>
        <taxon>Tissierellia</taxon>
        <taxon>Tissierellales</taxon>
        <taxon>Thermohalobacteraceae</taxon>
        <taxon>Caldisalinibacter</taxon>
    </lineage>
</organism>
<evidence type="ECO:0000313" key="2">
    <source>
        <dbReference type="Proteomes" id="UP000013378"/>
    </source>
</evidence>
<dbReference type="InterPro" id="IPR035965">
    <property type="entry name" value="PAS-like_dom_sf"/>
</dbReference>
<dbReference type="EMBL" id="ARZA01000196">
    <property type="protein sequence ID" value="EOD00226.1"/>
    <property type="molecule type" value="Genomic_DNA"/>
</dbReference>
<dbReference type="Gene3D" id="3.30.450.20">
    <property type="entry name" value="PAS domain"/>
    <property type="match status" value="1"/>
</dbReference>
<comment type="caution">
    <text evidence="1">The sequence shown here is derived from an EMBL/GenBank/DDBJ whole genome shotgun (WGS) entry which is preliminary data.</text>
</comment>
<name>R1CND8_9FIRM</name>
<accession>R1CND8</accession>
<proteinExistence type="predicted"/>
<sequence>MGIRFDEGIEVYMEFKIQDFSEQIAREIFIKLNSMGNIEHVTSNCIDLLGYTSDGMKGRNFQEFILEGNSKDILGKEEGQLELMLVHKNGSILRNQSYQ</sequence>
<dbReference type="SUPFAM" id="SSF55785">
    <property type="entry name" value="PYP-like sensor domain (PAS domain)"/>
    <property type="match status" value="1"/>
</dbReference>
<reference evidence="1 2" key="1">
    <citation type="journal article" date="2015" name="Geomicrobiol. J.">
        <title>Caldisalinibacter kiritimatiensis gen. nov., sp. nov., a moderately thermohalophilic thiosulfate-reducing bacterium from a hypersaline microbial mat.</title>
        <authorList>
            <person name="Ben Hania W."/>
            <person name="Joseph M."/>
            <person name="Fiebig A."/>
            <person name="Bunk B."/>
            <person name="Klenk H.-P."/>
            <person name="Fardeau M.-L."/>
            <person name="Spring S."/>
        </authorList>
    </citation>
    <scope>NUCLEOTIDE SEQUENCE [LARGE SCALE GENOMIC DNA]</scope>
    <source>
        <strain evidence="1 2">L21-TH-D2</strain>
    </source>
</reference>
<dbReference type="Proteomes" id="UP000013378">
    <property type="component" value="Unassembled WGS sequence"/>
</dbReference>
<protein>
    <submittedName>
        <fullName evidence="1">Uncharacterized protein</fullName>
    </submittedName>
</protein>
<keyword evidence="2" id="KW-1185">Reference proteome</keyword>
<dbReference type="AlphaFoldDB" id="R1CND8"/>
<dbReference type="RefSeq" id="WP_006314144.1">
    <property type="nucleotide sequence ID" value="NZ_ARZA01000196.1"/>
</dbReference>